<gene>
    <name evidence="1" type="ORF">Goklo_007884</name>
</gene>
<evidence type="ECO:0000313" key="1">
    <source>
        <dbReference type="EMBL" id="MBA0655394.1"/>
    </source>
</evidence>
<sequence length="146" mass="16386">MSFSDWLARYAETAIKTGLIERLTYMKQKIVIKIQTRGGPKGCLLGCIWRKRGDEGEGFQTKVMKKVAETHGVISVGIEGDDKDKLVVTGDGIDSAKLIQCLRKIGEANLQSLEAIKEKDDKDKPIECTSAYCYPPEYPYPLYICY</sequence>
<proteinExistence type="predicted"/>
<accession>A0A7J8UYT6</accession>
<dbReference type="InterPro" id="IPR044296">
    <property type="entry name" value="HIPP46"/>
</dbReference>
<dbReference type="AlphaFoldDB" id="A0A7J8UYT6"/>
<organism evidence="1 2">
    <name type="scientific">Gossypium klotzschianum</name>
    <dbReference type="NCBI Taxonomy" id="34286"/>
    <lineage>
        <taxon>Eukaryota</taxon>
        <taxon>Viridiplantae</taxon>
        <taxon>Streptophyta</taxon>
        <taxon>Embryophyta</taxon>
        <taxon>Tracheophyta</taxon>
        <taxon>Spermatophyta</taxon>
        <taxon>Magnoliopsida</taxon>
        <taxon>eudicotyledons</taxon>
        <taxon>Gunneridae</taxon>
        <taxon>Pentapetalae</taxon>
        <taxon>rosids</taxon>
        <taxon>malvids</taxon>
        <taxon>Malvales</taxon>
        <taxon>Malvaceae</taxon>
        <taxon>Malvoideae</taxon>
        <taxon>Gossypium</taxon>
    </lineage>
</organism>
<dbReference type="Gene3D" id="3.30.70.100">
    <property type="match status" value="1"/>
</dbReference>
<dbReference type="PANTHER" id="PTHR46371">
    <property type="entry name" value="OS04G0464100 PROTEIN"/>
    <property type="match status" value="1"/>
</dbReference>
<evidence type="ECO:0000313" key="2">
    <source>
        <dbReference type="Proteomes" id="UP000593573"/>
    </source>
</evidence>
<evidence type="ECO:0008006" key="3">
    <source>
        <dbReference type="Google" id="ProtNLM"/>
    </source>
</evidence>
<reference evidence="1 2" key="1">
    <citation type="journal article" date="2019" name="Genome Biol. Evol.">
        <title>Insights into the evolution of the New World diploid cottons (Gossypium, subgenus Houzingenia) based on genome sequencing.</title>
        <authorList>
            <person name="Grover C.E."/>
            <person name="Arick M.A. 2nd"/>
            <person name="Thrash A."/>
            <person name="Conover J.L."/>
            <person name="Sanders W.S."/>
            <person name="Peterson D.G."/>
            <person name="Frelichowski J.E."/>
            <person name="Scheffler J.A."/>
            <person name="Scheffler B.E."/>
            <person name="Wendel J.F."/>
        </authorList>
    </citation>
    <scope>NUCLEOTIDE SEQUENCE [LARGE SCALE GENOMIC DNA]</scope>
    <source>
        <strain evidence="1">57</strain>
        <tissue evidence="1">Leaf</tissue>
    </source>
</reference>
<dbReference type="OrthoDB" id="692882at2759"/>
<protein>
    <recommendedName>
        <fullName evidence="3">SUI1 domain-containing protein</fullName>
    </recommendedName>
</protein>
<keyword evidence="2" id="KW-1185">Reference proteome</keyword>
<name>A0A7J8UYT6_9ROSI</name>
<dbReference type="EMBL" id="JABFAB010000008">
    <property type="protein sequence ID" value="MBA0655394.1"/>
    <property type="molecule type" value="Genomic_DNA"/>
</dbReference>
<comment type="caution">
    <text evidence="1">The sequence shown here is derived from an EMBL/GenBank/DDBJ whole genome shotgun (WGS) entry which is preliminary data.</text>
</comment>
<dbReference type="Proteomes" id="UP000593573">
    <property type="component" value="Unassembled WGS sequence"/>
</dbReference>